<dbReference type="SUPFAM" id="SSF47781">
    <property type="entry name" value="RuvA domain 2-like"/>
    <property type="match status" value="1"/>
</dbReference>
<keyword evidence="7" id="KW-1185">Reference proteome</keyword>
<feature type="binding site" evidence="3">
    <location>
        <begin position="349"/>
        <end position="353"/>
    </location>
    <ligand>
        <name>ATP</name>
        <dbReference type="ChEBI" id="CHEBI:30616"/>
    </ligand>
</feature>
<dbReference type="InterPro" id="IPR027785">
    <property type="entry name" value="UvrD-like_helicase_C"/>
</dbReference>
<dbReference type="GO" id="GO:0009338">
    <property type="term" value="C:exodeoxyribonuclease V complex"/>
    <property type="evidence" value="ECO:0007669"/>
    <property type="project" value="TreeGrafter"/>
</dbReference>
<reference evidence="6" key="1">
    <citation type="submission" date="2013-12" db="EMBL/GenBank/DDBJ databases">
        <authorList>
            <person name="Linke B."/>
        </authorList>
    </citation>
    <scope>NUCLEOTIDE SEQUENCE [LARGE SCALE GENOMIC DNA]</scope>
    <source>
        <strain evidence="6">CRIB-18</strain>
    </source>
</reference>
<dbReference type="CDD" id="cd18809">
    <property type="entry name" value="SF1_C_RecD"/>
    <property type="match status" value="1"/>
</dbReference>
<dbReference type="GO" id="GO:0017116">
    <property type="term" value="F:single-stranded DNA helicase activity"/>
    <property type="evidence" value="ECO:0007669"/>
    <property type="project" value="TreeGrafter"/>
</dbReference>
<dbReference type="InterPro" id="IPR010994">
    <property type="entry name" value="RuvA_2-like"/>
</dbReference>
<dbReference type="eggNOG" id="COG0507">
    <property type="taxonomic scope" value="Bacteria"/>
</dbReference>
<dbReference type="GO" id="GO:0016887">
    <property type="term" value="F:ATP hydrolysis activity"/>
    <property type="evidence" value="ECO:0007669"/>
    <property type="project" value="RHEA"/>
</dbReference>
<dbReference type="RefSeq" id="WP_041018666.1">
    <property type="nucleotide sequence ID" value="NZ_CCEJ010000013.1"/>
</dbReference>
<comment type="caution">
    <text evidence="6">The sequence shown here is derived from an EMBL/GenBank/DDBJ whole genome shotgun (WGS) entry which is preliminary data.</text>
</comment>
<evidence type="ECO:0000256" key="2">
    <source>
        <dbReference type="ARBA" id="ARBA00022840"/>
    </source>
</evidence>
<comment type="catalytic activity">
    <reaction evidence="3">
        <text>ATP + H2O = ADP + phosphate + H(+)</text>
        <dbReference type="Rhea" id="RHEA:13065"/>
        <dbReference type="ChEBI" id="CHEBI:15377"/>
        <dbReference type="ChEBI" id="CHEBI:15378"/>
        <dbReference type="ChEBI" id="CHEBI:30616"/>
        <dbReference type="ChEBI" id="CHEBI:43474"/>
        <dbReference type="ChEBI" id="CHEBI:456216"/>
        <dbReference type="EC" id="5.6.2.3"/>
    </reaction>
</comment>
<keyword evidence="3" id="KW-0238">DNA-binding</keyword>
<sequence>MEEIVGLIERITFQNEETGYAVIKIKIKSIKDLVTVIGTFPGIQIGETIRLFGVWKQHLIHGKQFSAERFSIEMPVEIEGIRKYLGSGLIKGIGPIYAERIVQAFGDETLVVIEKTPDKLLTIEGLGKKRLEAIKESWQAQKSIRNLMIFLRTYDISPGSASRIFKLYGEQAVFKIKENPYLLAKEVHGIGFKTADTIASKMGYPHDSPLRVESGLQHILFTLSEEGHTCLPESELLEKAKEELALETDFLKRNLENLLKEGTLIQNNLVYEGALLPFIWTRPLFLSEMGIAKELKRLTASESRLRKIDLKKALEWVQNKLSIKLAEKQELAVKEAVSKKALIITGGPGTGKSTITNAVISISEVLTNKIVLAAPTGRAAKRMSEITKKKASTIHSLLEYDFTKGGFKKNRENPIDCDLIIIDEASMIDTLLMYQLLRAVPDHARVIFVGDIHQLPSVGAGNVLKDLIASRQIAVKELKEIFRQAQGSKIITNAHRINLGQFPDLRNDPQSDFFFLEAKEPELVLKEVLSLAATRLSSKYGFDPKKDIQVIAPMRKGVIGIENLNRELQKELNPKEEGLSRFGQIFKENDKVMQIRNNYKKQVYNGDIGFIKFINYGEQELTVSFDSLDVCYEFSEMDELVLAYAVSVHKYQGSEAPCIIFPIHTSHFKMLQRNLLYTAVTRGKKMVVLVGHKKALAIAAKNDEVKRRYTGLKQALMNI</sequence>
<dbReference type="InterPro" id="IPR027417">
    <property type="entry name" value="P-loop_NTPase"/>
</dbReference>
<evidence type="ECO:0000259" key="5">
    <source>
        <dbReference type="SMART" id="SM00382"/>
    </source>
</evidence>
<feature type="coiled-coil region" evidence="4">
    <location>
        <begin position="234"/>
        <end position="261"/>
    </location>
</feature>
<keyword evidence="3" id="KW-0347">Helicase</keyword>
<dbReference type="InterPro" id="IPR050534">
    <property type="entry name" value="Coronavir_polyprotein_1ab"/>
</dbReference>
<dbReference type="Gene3D" id="2.30.30.940">
    <property type="match status" value="1"/>
</dbReference>
<accession>A0A090D310</accession>
<evidence type="ECO:0000313" key="6">
    <source>
        <dbReference type="EMBL" id="CDR35115.1"/>
    </source>
</evidence>
<dbReference type="Gene3D" id="1.10.10.2220">
    <property type="match status" value="1"/>
</dbReference>
<dbReference type="Pfam" id="PF23139">
    <property type="entry name" value="OB_YrrC"/>
    <property type="match status" value="1"/>
</dbReference>
<dbReference type="PANTHER" id="PTHR43788:SF6">
    <property type="entry name" value="DNA HELICASE B"/>
    <property type="match status" value="1"/>
</dbReference>
<dbReference type="InterPro" id="IPR029493">
    <property type="entry name" value="RecD2-like_HHH"/>
</dbReference>
<dbReference type="Pfam" id="PF18335">
    <property type="entry name" value="SH3_13"/>
    <property type="match status" value="1"/>
</dbReference>
<dbReference type="Gene3D" id="1.10.150.20">
    <property type="entry name" value="5' to 3' exonuclease, C-terminal subdomain"/>
    <property type="match status" value="1"/>
</dbReference>
<proteinExistence type="inferred from homology"/>
<dbReference type="InterPro" id="IPR003593">
    <property type="entry name" value="AAA+_ATPase"/>
</dbReference>
<dbReference type="Pfam" id="PF13245">
    <property type="entry name" value="AAA_19"/>
    <property type="match status" value="1"/>
</dbReference>
<evidence type="ECO:0000313" key="7">
    <source>
        <dbReference type="Proteomes" id="UP000031552"/>
    </source>
</evidence>
<dbReference type="Pfam" id="PF13538">
    <property type="entry name" value="UvrD_C_2"/>
    <property type="match status" value="1"/>
</dbReference>
<name>A0A090D310_9BACT</name>
<comment type="function">
    <text evidence="3">DNA-dependent ATPase and ATP-dependent 5'-3' DNA helicase. Has no activity on blunt DNA or DNA with 3'-overhangs, requires at least 10 bases of 5'-ssDNA for helicase activity.</text>
</comment>
<dbReference type="GO" id="GO:0043139">
    <property type="term" value="F:5'-3' DNA helicase activity"/>
    <property type="evidence" value="ECO:0007669"/>
    <property type="project" value="UniProtKB-UniRule"/>
</dbReference>
<dbReference type="HAMAP" id="MF_01488">
    <property type="entry name" value="RecD2"/>
    <property type="match status" value="1"/>
</dbReference>
<organism evidence="6 7">
    <name type="scientific">Candidatus Criblamydia sequanensis CRIB-18</name>
    <dbReference type="NCBI Taxonomy" id="1437425"/>
    <lineage>
        <taxon>Bacteria</taxon>
        <taxon>Pseudomonadati</taxon>
        <taxon>Chlamydiota</taxon>
        <taxon>Chlamydiia</taxon>
        <taxon>Parachlamydiales</taxon>
        <taxon>Candidatus Criblamydiaceae</taxon>
        <taxon>Candidatus Criblamydia</taxon>
    </lineage>
</organism>
<evidence type="ECO:0000256" key="3">
    <source>
        <dbReference type="HAMAP-Rule" id="MF_01488"/>
    </source>
</evidence>
<reference evidence="6" key="2">
    <citation type="submission" date="2014-09" db="EMBL/GenBank/DDBJ databases">
        <title>Criblamydia sequanensis harbors a mega-plasmid encoding arsenite resistance.</title>
        <authorList>
            <person name="Bertelli C."/>
            <person name="Goesmann A."/>
            <person name="Greub G."/>
        </authorList>
    </citation>
    <scope>NUCLEOTIDE SEQUENCE [LARGE SCALE GENOMIC DNA]</scope>
    <source>
        <strain evidence="6">CRIB-18</strain>
    </source>
</reference>
<dbReference type="InterPro" id="IPR006345">
    <property type="entry name" value="RecD2"/>
</dbReference>
<dbReference type="GO" id="GO:0005524">
    <property type="term" value="F:ATP binding"/>
    <property type="evidence" value="ECO:0007669"/>
    <property type="project" value="UniProtKB-UniRule"/>
</dbReference>
<evidence type="ECO:0000256" key="1">
    <source>
        <dbReference type="ARBA" id="ARBA00022741"/>
    </source>
</evidence>
<evidence type="ECO:0000256" key="4">
    <source>
        <dbReference type="SAM" id="Coils"/>
    </source>
</evidence>
<keyword evidence="2 3" id="KW-0067">ATP-binding</keyword>
<dbReference type="EC" id="5.6.2.3" evidence="3"/>
<keyword evidence="1 3" id="KW-0547">Nucleotide-binding</keyword>
<keyword evidence="3 6" id="KW-0378">Hydrolase</keyword>
<dbReference type="STRING" id="1437425.CSEC_2309"/>
<dbReference type="SUPFAM" id="SSF52540">
    <property type="entry name" value="P-loop containing nucleoside triphosphate hydrolases"/>
    <property type="match status" value="2"/>
</dbReference>
<feature type="domain" description="AAA+ ATPase" evidence="5">
    <location>
        <begin position="338"/>
        <end position="480"/>
    </location>
</feature>
<gene>
    <name evidence="6" type="primary">recd3</name>
    <name evidence="3" type="synonym">recD2</name>
    <name evidence="6" type="ORF">CSEC_2309</name>
</gene>
<comment type="similarity">
    <text evidence="3">Belongs to the RecD family. RecD2 subfamily.</text>
</comment>
<keyword evidence="3" id="KW-0413">Isomerase</keyword>
<dbReference type="GO" id="GO:0006310">
    <property type="term" value="P:DNA recombination"/>
    <property type="evidence" value="ECO:0007669"/>
    <property type="project" value="InterPro"/>
</dbReference>
<dbReference type="GO" id="GO:0003677">
    <property type="term" value="F:DNA binding"/>
    <property type="evidence" value="ECO:0007669"/>
    <property type="project" value="UniProtKB-UniRule"/>
</dbReference>
<protein>
    <recommendedName>
        <fullName evidence="3">ATP-dependent RecD2 DNA helicase</fullName>
        <ecNumber evidence="3">5.6.2.3</ecNumber>
    </recommendedName>
    <alternativeName>
        <fullName evidence="3">DNA 5'-3' helicase subunit RecD2</fullName>
    </alternativeName>
</protein>
<dbReference type="Proteomes" id="UP000031552">
    <property type="component" value="Unassembled WGS sequence"/>
</dbReference>
<keyword evidence="4" id="KW-0175">Coiled coil</keyword>
<dbReference type="SMART" id="SM00382">
    <property type="entry name" value="AAA"/>
    <property type="match status" value="1"/>
</dbReference>
<dbReference type="InterPro" id="IPR041451">
    <property type="entry name" value="RecD2_SH13"/>
</dbReference>
<dbReference type="CDD" id="cd17933">
    <property type="entry name" value="DEXSc_RecD-like"/>
    <property type="match status" value="1"/>
</dbReference>
<dbReference type="NCBIfam" id="TIGR01448">
    <property type="entry name" value="recD_rel"/>
    <property type="match status" value="1"/>
</dbReference>
<dbReference type="AlphaFoldDB" id="A0A090D310"/>
<dbReference type="Gene3D" id="3.40.50.300">
    <property type="entry name" value="P-loop containing nucleotide triphosphate hydrolases"/>
    <property type="match status" value="2"/>
</dbReference>
<dbReference type="EMBL" id="CCEJ010000013">
    <property type="protein sequence ID" value="CDR35115.1"/>
    <property type="molecule type" value="Genomic_DNA"/>
</dbReference>
<dbReference type="InterPro" id="IPR055446">
    <property type="entry name" value="RecD2_N_OB"/>
</dbReference>
<dbReference type="PANTHER" id="PTHR43788">
    <property type="entry name" value="DNA2/NAM7 HELICASE FAMILY MEMBER"/>
    <property type="match status" value="1"/>
</dbReference>
<dbReference type="OrthoDB" id="9803432at2"/>
<dbReference type="Pfam" id="PF14490">
    <property type="entry name" value="HHH_RecD2"/>
    <property type="match status" value="1"/>
</dbReference>